<dbReference type="EMBL" id="DF973427">
    <property type="protein sequence ID" value="GAU30479.1"/>
    <property type="molecule type" value="Genomic_DNA"/>
</dbReference>
<dbReference type="InterPro" id="IPR001584">
    <property type="entry name" value="Integrase_cat-core"/>
</dbReference>
<dbReference type="SUPFAM" id="SSF56672">
    <property type="entry name" value="DNA/RNA polymerases"/>
    <property type="match status" value="1"/>
</dbReference>
<dbReference type="SUPFAM" id="SSF53098">
    <property type="entry name" value="Ribonuclease H-like"/>
    <property type="match status" value="1"/>
</dbReference>
<name>A0A2Z6NFL8_TRISU</name>
<dbReference type="GO" id="GO:0003676">
    <property type="term" value="F:nucleic acid binding"/>
    <property type="evidence" value="ECO:0007669"/>
    <property type="project" value="InterPro"/>
</dbReference>
<dbReference type="Pfam" id="PF13976">
    <property type="entry name" value="gag_pre-integrs"/>
    <property type="match status" value="1"/>
</dbReference>
<keyword evidence="8" id="KW-1185">Reference proteome</keyword>
<dbReference type="InterPro" id="IPR057670">
    <property type="entry name" value="SH3_retrovirus"/>
</dbReference>
<dbReference type="PANTHER" id="PTHR42648:SF18">
    <property type="entry name" value="RETROTRANSPOSON, UNCLASSIFIED-LIKE PROTEIN"/>
    <property type="match status" value="1"/>
</dbReference>
<protein>
    <recommendedName>
        <fullName evidence="6">Integrase catalytic domain-containing protein</fullName>
    </recommendedName>
</protein>
<dbReference type="Pfam" id="PF00665">
    <property type="entry name" value="rve"/>
    <property type="match status" value="1"/>
</dbReference>
<dbReference type="GO" id="GO:0004190">
    <property type="term" value="F:aspartic-type endopeptidase activity"/>
    <property type="evidence" value="ECO:0007669"/>
    <property type="project" value="UniProtKB-KW"/>
</dbReference>
<evidence type="ECO:0000313" key="7">
    <source>
        <dbReference type="EMBL" id="GAU30479.1"/>
    </source>
</evidence>
<sequence>MKVVFGFQDAWDLVSSGVEPITESSSDVQKATFKEQKKRDYKALFIIHQCVSPDNFEKVGDAQSSKEAWDNLEKAYGGATKVKKVRLQTYKRQFELLQMEEKESVGDFVTRVTKLVNLMKGCGETMNDQSVVEKILRSLTPRFDIVVAIEESKDLSSTTVEEIQGILEASEQKLNERLEKGKNEVALQAQSNNGKKGKGKWSGNRGRGGYQNAGAKDNQKTSNSNQKTGGRGGFNGNRGGRGGRGGYKGFDKRKNEAQDVEARVAKQDEGDKLEMLMVTIKDDSDYSDKWYLDSGCSTHMSGRKEWFTSLRNTHNSQVRFANNSTMAAKGMGDVSIKRKDGKYSMISNMLYIPGIKCNLLSIAQLLEKDYKIVMEHKLLNVFDTNGNLLLKAPMSKNRTFQIELNVMDHKCLMTAYSRDEWLWHYRMGHLNFKDLTLMQKKNYVTGLPAMNAPDEICEECVHSKQPRGSFRKYAMSKTKSTLENVYSDVCGPMQVDSIEGNKYFVSFVDDFSRKIWTYLINNKSDVLSVFKKFKSVVERQSGHKLKVLRTDGGGEYVSHDFAELCESEGIVHEVIPPYTPQQNGSAERRNKTIMNMVRCMLKGKHLPKELWGEAVATATYILNLCPTKRLNGITPEECWSKNKPSVKHLRVFGLIAYKHVPDQLRRKLDDKATTMILVGYHSTSGYKLYDPINKNVVVSRDVVFDEMKEWDWNLHEKKSSTSVMLEEVEENTELVPETDMRRSTRARVLPARLQECELNKDNEVTNDGDLVHLAFMAESEPIDVISALKSEKWRCAVKEELDSIESNQTWELVDLPQNKRAIDVKWVYKLKMNSKGEVTRHKARLVAKGFLQKEGIDYGEVFAPVTRMETISFVKCVTEHGVYVKKHDEKGLIVMCLYVDDLLITGSNDKTDQGILMHQTRHAKEILKKFEMDKCNSALSPVEPRFMDKPKSSHLIAVKRILRYVKGTIDYEKSTAGYIFYFGESPISWCSKKEPVVALSSCEAEYIAASLSTCQAIWLRNLIEEISLVKCNTVTLKVDNVSAINLAKNPIAHGRSKQVEMRFHYLREQVNNGNLTLEYCKSEEQVVDLFTNAVAVQVFQKLRGQMGMETVANMN</sequence>
<dbReference type="Pfam" id="PF22936">
    <property type="entry name" value="Pol_BBD"/>
    <property type="match status" value="1"/>
</dbReference>
<dbReference type="Pfam" id="PF07727">
    <property type="entry name" value="RVT_2"/>
    <property type="match status" value="1"/>
</dbReference>
<dbReference type="Gene3D" id="3.30.420.10">
    <property type="entry name" value="Ribonuclease H-like superfamily/Ribonuclease H"/>
    <property type="match status" value="1"/>
</dbReference>
<dbReference type="InterPro" id="IPR043502">
    <property type="entry name" value="DNA/RNA_pol_sf"/>
</dbReference>
<evidence type="ECO:0000259" key="6">
    <source>
        <dbReference type="PROSITE" id="PS50994"/>
    </source>
</evidence>
<keyword evidence="4" id="KW-0378">Hydrolase</keyword>
<evidence type="ECO:0000256" key="5">
    <source>
        <dbReference type="SAM" id="MobiDB-lite"/>
    </source>
</evidence>
<dbReference type="GO" id="GO:0006508">
    <property type="term" value="P:proteolysis"/>
    <property type="evidence" value="ECO:0007669"/>
    <property type="project" value="UniProtKB-KW"/>
</dbReference>
<reference evidence="8" key="1">
    <citation type="journal article" date="2017" name="Front. Plant Sci.">
        <title>Climate Clever Clovers: New Paradigm to Reduce the Environmental Footprint of Ruminants by Breeding Low Methanogenic Forages Utilizing Haplotype Variation.</title>
        <authorList>
            <person name="Kaur P."/>
            <person name="Appels R."/>
            <person name="Bayer P.E."/>
            <person name="Keeble-Gagnere G."/>
            <person name="Wang J."/>
            <person name="Hirakawa H."/>
            <person name="Shirasawa K."/>
            <person name="Vercoe P."/>
            <person name="Stefanova K."/>
            <person name="Durmic Z."/>
            <person name="Nichols P."/>
            <person name="Revell C."/>
            <person name="Isobe S.N."/>
            <person name="Edwards D."/>
            <person name="Erskine W."/>
        </authorList>
    </citation>
    <scope>NUCLEOTIDE SEQUENCE [LARGE SCALE GENOMIC DNA]</scope>
    <source>
        <strain evidence="8">cv. Daliak</strain>
    </source>
</reference>
<dbReference type="InterPro" id="IPR013103">
    <property type="entry name" value="RVT_2"/>
</dbReference>
<keyword evidence="3" id="KW-0064">Aspartyl protease</keyword>
<evidence type="ECO:0000313" key="8">
    <source>
        <dbReference type="Proteomes" id="UP000242715"/>
    </source>
</evidence>
<dbReference type="Pfam" id="PF14223">
    <property type="entry name" value="Retrotran_gag_2"/>
    <property type="match status" value="1"/>
</dbReference>
<dbReference type="InterPro" id="IPR039537">
    <property type="entry name" value="Retrotran_Ty1/copia-like"/>
</dbReference>
<dbReference type="PROSITE" id="PS50994">
    <property type="entry name" value="INTEGRASE"/>
    <property type="match status" value="1"/>
</dbReference>
<accession>A0A2Z6NFL8</accession>
<feature type="compositionally biased region" description="Gly residues" evidence="5">
    <location>
        <begin position="229"/>
        <end position="248"/>
    </location>
</feature>
<keyword evidence="1" id="KW-0645">Protease</keyword>
<evidence type="ECO:0000256" key="2">
    <source>
        <dbReference type="ARBA" id="ARBA00022723"/>
    </source>
</evidence>
<dbReference type="Proteomes" id="UP000242715">
    <property type="component" value="Unassembled WGS sequence"/>
</dbReference>
<dbReference type="PANTHER" id="PTHR42648">
    <property type="entry name" value="TRANSPOSASE, PUTATIVE-RELATED"/>
    <property type="match status" value="1"/>
</dbReference>
<evidence type="ECO:0000256" key="3">
    <source>
        <dbReference type="ARBA" id="ARBA00022750"/>
    </source>
</evidence>
<dbReference type="InterPro" id="IPR025724">
    <property type="entry name" value="GAG-pre-integrase_dom"/>
</dbReference>
<keyword evidence="2" id="KW-0479">Metal-binding</keyword>
<proteinExistence type="predicted"/>
<feature type="domain" description="Integrase catalytic" evidence="6">
    <location>
        <begin position="462"/>
        <end position="643"/>
    </location>
</feature>
<dbReference type="CDD" id="cd09272">
    <property type="entry name" value="RNase_HI_RT_Ty1"/>
    <property type="match status" value="1"/>
</dbReference>
<dbReference type="OrthoDB" id="7691805at2759"/>
<evidence type="ECO:0000256" key="4">
    <source>
        <dbReference type="ARBA" id="ARBA00022801"/>
    </source>
</evidence>
<dbReference type="InterPro" id="IPR012337">
    <property type="entry name" value="RNaseH-like_sf"/>
</dbReference>
<dbReference type="GO" id="GO:0046872">
    <property type="term" value="F:metal ion binding"/>
    <property type="evidence" value="ECO:0007669"/>
    <property type="project" value="UniProtKB-KW"/>
</dbReference>
<feature type="region of interest" description="Disordered" evidence="5">
    <location>
        <begin position="187"/>
        <end position="256"/>
    </location>
</feature>
<evidence type="ECO:0000256" key="1">
    <source>
        <dbReference type="ARBA" id="ARBA00022670"/>
    </source>
</evidence>
<dbReference type="Pfam" id="PF25597">
    <property type="entry name" value="SH3_retrovirus"/>
    <property type="match status" value="1"/>
</dbReference>
<dbReference type="AlphaFoldDB" id="A0A2Z6NFL8"/>
<organism evidence="7 8">
    <name type="scientific">Trifolium subterraneum</name>
    <name type="common">Subterranean clover</name>
    <dbReference type="NCBI Taxonomy" id="3900"/>
    <lineage>
        <taxon>Eukaryota</taxon>
        <taxon>Viridiplantae</taxon>
        <taxon>Streptophyta</taxon>
        <taxon>Embryophyta</taxon>
        <taxon>Tracheophyta</taxon>
        <taxon>Spermatophyta</taxon>
        <taxon>Magnoliopsida</taxon>
        <taxon>eudicotyledons</taxon>
        <taxon>Gunneridae</taxon>
        <taxon>Pentapetalae</taxon>
        <taxon>rosids</taxon>
        <taxon>fabids</taxon>
        <taxon>Fabales</taxon>
        <taxon>Fabaceae</taxon>
        <taxon>Papilionoideae</taxon>
        <taxon>50 kb inversion clade</taxon>
        <taxon>NPAAA clade</taxon>
        <taxon>Hologalegina</taxon>
        <taxon>IRL clade</taxon>
        <taxon>Trifolieae</taxon>
        <taxon>Trifolium</taxon>
    </lineage>
</organism>
<dbReference type="InterPro" id="IPR036397">
    <property type="entry name" value="RNaseH_sf"/>
</dbReference>
<dbReference type="GO" id="GO:0015074">
    <property type="term" value="P:DNA integration"/>
    <property type="evidence" value="ECO:0007669"/>
    <property type="project" value="InterPro"/>
</dbReference>
<gene>
    <name evidence="7" type="ORF">TSUD_18590</name>
</gene>
<dbReference type="InterPro" id="IPR054722">
    <property type="entry name" value="PolX-like_BBD"/>
</dbReference>